<evidence type="ECO:0000313" key="4">
    <source>
        <dbReference type="EMBL" id="EXU80009.1"/>
    </source>
</evidence>
<comment type="caution">
    <text evidence="4">The sequence shown here is derived from an EMBL/GenBank/DDBJ whole genome shotgun (WGS) entry which is preliminary data.</text>
</comment>
<dbReference type="EMBL" id="JBOK01000011">
    <property type="protein sequence ID" value="EXU80009.1"/>
    <property type="molecule type" value="Genomic_DNA"/>
</dbReference>
<evidence type="ECO:0000313" key="5">
    <source>
        <dbReference type="Proteomes" id="UP000020766"/>
    </source>
</evidence>
<dbReference type="InterPro" id="IPR036770">
    <property type="entry name" value="Ankyrin_rpt-contain_sf"/>
</dbReference>
<protein>
    <submittedName>
        <fullName evidence="4">Ankyrin</fullName>
    </submittedName>
</protein>
<dbReference type="Pfam" id="PF12796">
    <property type="entry name" value="Ank_2"/>
    <property type="match status" value="1"/>
</dbReference>
<dbReference type="Proteomes" id="UP000020766">
    <property type="component" value="Unassembled WGS sequence"/>
</dbReference>
<dbReference type="PATRIC" id="fig|1457173.3.peg.2191"/>
<name>A0A014MPC3_9BURK</name>
<accession>A0A014MPC3</accession>
<keyword evidence="1" id="KW-0677">Repeat</keyword>
<evidence type="ECO:0000256" key="3">
    <source>
        <dbReference type="PROSITE-ProRule" id="PRU00023"/>
    </source>
</evidence>
<dbReference type="Gene3D" id="1.25.40.20">
    <property type="entry name" value="Ankyrin repeat-containing domain"/>
    <property type="match status" value="1"/>
</dbReference>
<evidence type="ECO:0000256" key="2">
    <source>
        <dbReference type="ARBA" id="ARBA00023043"/>
    </source>
</evidence>
<dbReference type="SUPFAM" id="SSF48403">
    <property type="entry name" value="Ankyrin repeat"/>
    <property type="match status" value="1"/>
</dbReference>
<dbReference type="PROSITE" id="PS50088">
    <property type="entry name" value="ANK_REPEAT"/>
    <property type="match status" value="1"/>
</dbReference>
<dbReference type="PROSITE" id="PS50297">
    <property type="entry name" value="ANK_REP_REGION"/>
    <property type="match status" value="1"/>
</dbReference>
<dbReference type="SMART" id="SM00248">
    <property type="entry name" value="ANK"/>
    <property type="match status" value="2"/>
</dbReference>
<dbReference type="AlphaFoldDB" id="A0A014MPC3"/>
<dbReference type="PANTHER" id="PTHR24171">
    <property type="entry name" value="ANKYRIN REPEAT DOMAIN-CONTAINING PROTEIN 39-RELATED"/>
    <property type="match status" value="1"/>
</dbReference>
<dbReference type="RefSeq" id="WP_043383912.1">
    <property type="nucleotide sequence ID" value="NZ_JBOK01000011.1"/>
</dbReference>
<reference evidence="4 5" key="1">
    <citation type="submission" date="2014-01" db="EMBL/GenBank/DDBJ databases">
        <title>Interspecies Systems Biology Uncovers Metabolites Affecting C. elegans Gene Expression and Life History Traits.</title>
        <authorList>
            <person name="Watson E."/>
            <person name="Macneil L.T."/>
            <person name="Ritter A.D."/>
            <person name="Yilmaz L.S."/>
            <person name="Rosebrock A.P."/>
            <person name="Caudy A.A."/>
            <person name="Walhout A.J."/>
        </authorList>
    </citation>
    <scope>NUCLEOTIDE SEQUENCE [LARGE SCALE GENOMIC DNA]</scope>
    <source>
        <strain evidence="4 5">DA1877</strain>
    </source>
</reference>
<keyword evidence="2 3" id="KW-0040">ANK repeat</keyword>
<gene>
    <name evidence="4" type="ORF">AX13_02600</name>
</gene>
<keyword evidence="5" id="KW-1185">Reference proteome</keyword>
<dbReference type="InterPro" id="IPR002110">
    <property type="entry name" value="Ankyrin_rpt"/>
</dbReference>
<sequence>MASGGGDWKDMYNAAERGDAACVRYHLSAGVDVDYQHPEVMQTALIASLLQGHAEVARLLLEHGADPNLPAELGNLSPLQAAHTRGDAALLSLLQAYGAVARPAPAPVWWQRWLPL</sequence>
<proteinExistence type="predicted"/>
<feature type="repeat" description="ANK" evidence="3">
    <location>
        <begin position="40"/>
        <end position="72"/>
    </location>
</feature>
<organism evidence="4 5">
    <name type="scientific">Comamonas aquatica DA1877</name>
    <dbReference type="NCBI Taxonomy" id="1457173"/>
    <lineage>
        <taxon>Bacteria</taxon>
        <taxon>Pseudomonadati</taxon>
        <taxon>Pseudomonadota</taxon>
        <taxon>Betaproteobacteria</taxon>
        <taxon>Burkholderiales</taxon>
        <taxon>Comamonadaceae</taxon>
        <taxon>Comamonas</taxon>
    </lineage>
</organism>
<evidence type="ECO:0000256" key="1">
    <source>
        <dbReference type="ARBA" id="ARBA00022737"/>
    </source>
</evidence>